<protein>
    <submittedName>
        <fullName evidence="1">Uncharacterized protein</fullName>
    </submittedName>
</protein>
<dbReference type="Proteomes" id="UP000790377">
    <property type="component" value="Unassembled WGS sequence"/>
</dbReference>
<comment type="caution">
    <text evidence="1">The sequence shown here is derived from an EMBL/GenBank/DDBJ whole genome shotgun (WGS) entry which is preliminary data.</text>
</comment>
<organism evidence="1 2">
    <name type="scientific">Hygrophoropsis aurantiaca</name>
    <dbReference type="NCBI Taxonomy" id="72124"/>
    <lineage>
        <taxon>Eukaryota</taxon>
        <taxon>Fungi</taxon>
        <taxon>Dikarya</taxon>
        <taxon>Basidiomycota</taxon>
        <taxon>Agaricomycotina</taxon>
        <taxon>Agaricomycetes</taxon>
        <taxon>Agaricomycetidae</taxon>
        <taxon>Boletales</taxon>
        <taxon>Coniophorineae</taxon>
        <taxon>Hygrophoropsidaceae</taxon>
        <taxon>Hygrophoropsis</taxon>
    </lineage>
</organism>
<dbReference type="EMBL" id="MU267963">
    <property type="protein sequence ID" value="KAH7906896.1"/>
    <property type="molecule type" value="Genomic_DNA"/>
</dbReference>
<evidence type="ECO:0000313" key="2">
    <source>
        <dbReference type="Proteomes" id="UP000790377"/>
    </source>
</evidence>
<proteinExistence type="predicted"/>
<keyword evidence="2" id="KW-1185">Reference proteome</keyword>
<accession>A0ACB8A191</accession>
<sequence length="367" mass="39435">MSAPALFQPVTVGEIDLQHRVVLAPLTRLRAYASHVPGPHAATYYAQRASTPGTLLITEATIISQNAGGYPHIPGVYTAEQISAWKEITGAVHAKGSFIYLQLWALGRAANEAVLATENNAPYISASPIRLTGYPSAPRGLSIPEIKEYVQQYATAAKNAIEAGFDGVEIHAANGYLIDQFLQDVSNTRTDEYGGSIENRARFALEIVEAVVEAVGAKKVGIRISPWSPFQDMGMKDPIPTFSHLVSNLLPYSLAYIHAIEPGVGGNVEYEVLAHQTNDFIREILDKAASATAFIAAGGYTRASALEIAESKGGLVAFGRPYISNPDLPHRLMKDLPLTPGDSSTNYLPGNLTPLGYSDWPFAQDGN</sequence>
<gene>
    <name evidence="1" type="ORF">BJ138DRAFT_567017</name>
</gene>
<name>A0ACB8A191_9AGAM</name>
<evidence type="ECO:0000313" key="1">
    <source>
        <dbReference type="EMBL" id="KAH7906896.1"/>
    </source>
</evidence>
<reference evidence="1" key="1">
    <citation type="journal article" date="2021" name="New Phytol.">
        <title>Evolutionary innovations through gain and loss of genes in the ectomycorrhizal Boletales.</title>
        <authorList>
            <person name="Wu G."/>
            <person name="Miyauchi S."/>
            <person name="Morin E."/>
            <person name="Kuo A."/>
            <person name="Drula E."/>
            <person name="Varga T."/>
            <person name="Kohler A."/>
            <person name="Feng B."/>
            <person name="Cao Y."/>
            <person name="Lipzen A."/>
            <person name="Daum C."/>
            <person name="Hundley H."/>
            <person name="Pangilinan J."/>
            <person name="Johnson J."/>
            <person name="Barry K."/>
            <person name="LaButti K."/>
            <person name="Ng V."/>
            <person name="Ahrendt S."/>
            <person name="Min B."/>
            <person name="Choi I.G."/>
            <person name="Park H."/>
            <person name="Plett J.M."/>
            <person name="Magnuson J."/>
            <person name="Spatafora J.W."/>
            <person name="Nagy L.G."/>
            <person name="Henrissat B."/>
            <person name="Grigoriev I.V."/>
            <person name="Yang Z.L."/>
            <person name="Xu J."/>
            <person name="Martin F.M."/>
        </authorList>
    </citation>
    <scope>NUCLEOTIDE SEQUENCE</scope>
    <source>
        <strain evidence="1">ATCC 28755</strain>
    </source>
</reference>